<dbReference type="InterPro" id="IPR037401">
    <property type="entry name" value="SnoaL-like"/>
</dbReference>
<sequence>MPFTRADVLTAAQRSLTAAGAHDRDGWLSLFTRDGRVEDPVGSAPHQGHTDLGRFYDTFIGPRTITHRLDGDIVVDTTVIRDVELEIDMTSALTMRVPTFIRYDLRTESDELKIGALSAYWELPAMMAQFARGGVGAVPAGVSLGRAMFTNQGLTGTLGFLGGFRGLGSGGKAVFARFLDNACAGDEVGMRRVVSDTPVTVGDTDPLTASDLLKLLAGGTWSKLIGSGRSVSARVEREGHRSVVIGEIGEGGGRNRAALRRIRYFGEIN</sequence>
<name>A0A839QEH7_MYCIR</name>
<dbReference type="RefSeq" id="WP_183472026.1">
    <property type="nucleotide sequence ID" value="NZ_JACHVU010000012.1"/>
</dbReference>
<dbReference type="SUPFAM" id="SSF54427">
    <property type="entry name" value="NTF2-like"/>
    <property type="match status" value="1"/>
</dbReference>
<dbReference type="AlphaFoldDB" id="A0A839QEH7"/>
<evidence type="ECO:0000313" key="3">
    <source>
        <dbReference type="Proteomes" id="UP000550501"/>
    </source>
</evidence>
<protein>
    <recommendedName>
        <fullName evidence="1">SnoaL-like domain-containing protein</fullName>
    </recommendedName>
</protein>
<keyword evidence="3" id="KW-1185">Reference proteome</keyword>
<organism evidence="2 3">
    <name type="scientific">Mycolicibacterium iranicum</name>
    <name type="common">Mycobacterium iranicum</name>
    <dbReference type="NCBI Taxonomy" id="912594"/>
    <lineage>
        <taxon>Bacteria</taxon>
        <taxon>Bacillati</taxon>
        <taxon>Actinomycetota</taxon>
        <taxon>Actinomycetes</taxon>
        <taxon>Mycobacteriales</taxon>
        <taxon>Mycobacteriaceae</taxon>
        <taxon>Mycolicibacterium</taxon>
    </lineage>
</organism>
<reference evidence="2 3" key="1">
    <citation type="submission" date="2020-08" db="EMBL/GenBank/DDBJ databases">
        <title>The Agave Microbiome: Exploring the role of microbial communities in plant adaptations to desert environments.</title>
        <authorList>
            <person name="Partida-Martinez L.P."/>
        </authorList>
    </citation>
    <scope>NUCLEOTIDE SEQUENCE [LARGE SCALE GENOMIC DNA]</scope>
    <source>
        <strain evidence="2 3">AT2.18</strain>
    </source>
</reference>
<evidence type="ECO:0000259" key="1">
    <source>
        <dbReference type="Pfam" id="PF12680"/>
    </source>
</evidence>
<proteinExistence type="predicted"/>
<dbReference type="Pfam" id="PF12680">
    <property type="entry name" value="SnoaL_2"/>
    <property type="match status" value="1"/>
</dbReference>
<gene>
    <name evidence="2" type="ORF">FHR72_004390</name>
</gene>
<dbReference type="Gene3D" id="3.10.450.50">
    <property type="match status" value="1"/>
</dbReference>
<dbReference type="Proteomes" id="UP000550501">
    <property type="component" value="Unassembled WGS sequence"/>
</dbReference>
<evidence type="ECO:0000313" key="2">
    <source>
        <dbReference type="EMBL" id="MBB2992885.1"/>
    </source>
</evidence>
<feature type="domain" description="SnoaL-like" evidence="1">
    <location>
        <begin position="13"/>
        <end position="97"/>
    </location>
</feature>
<dbReference type="InterPro" id="IPR032710">
    <property type="entry name" value="NTF2-like_dom_sf"/>
</dbReference>
<comment type="caution">
    <text evidence="2">The sequence shown here is derived from an EMBL/GenBank/DDBJ whole genome shotgun (WGS) entry which is preliminary data.</text>
</comment>
<accession>A0A839QEH7</accession>
<dbReference type="EMBL" id="JACHVU010000012">
    <property type="protein sequence ID" value="MBB2992885.1"/>
    <property type="molecule type" value="Genomic_DNA"/>
</dbReference>